<feature type="transmembrane region" description="Helical" evidence="1">
    <location>
        <begin position="362"/>
        <end position="384"/>
    </location>
</feature>
<feature type="transmembrane region" description="Helical" evidence="1">
    <location>
        <begin position="198"/>
        <end position="219"/>
    </location>
</feature>
<feature type="transmembrane region" description="Helical" evidence="1">
    <location>
        <begin position="58"/>
        <end position="80"/>
    </location>
</feature>
<gene>
    <name evidence="2" type="ORF">SK3146_06146</name>
</gene>
<feature type="transmembrane region" description="Helical" evidence="1">
    <location>
        <begin position="25"/>
        <end position="46"/>
    </location>
</feature>
<feature type="transmembrane region" description="Helical" evidence="1">
    <location>
        <begin position="420"/>
        <end position="440"/>
    </location>
</feature>
<feature type="transmembrane region" description="Helical" evidence="1">
    <location>
        <begin position="275"/>
        <end position="296"/>
    </location>
</feature>
<evidence type="ECO:0000313" key="2">
    <source>
        <dbReference type="EMBL" id="UQZ86853.1"/>
    </source>
</evidence>
<dbReference type="Proteomes" id="UP001057134">
    <property type="component" value="Chromosome"/>
</dbReference>
<organism evidence="2 3">
    <name type="scientific">Paenibacillus konkukensis</name>
    <dbReference type="NCBI Taxonomy" id="2020716"/>
    <lineage>
        <taxon>Bacteria</taxon>
        <taxon>Bacillati</taxon>
        <taxon>Bacillota</taxon>
        <taxon>Bacilli</taxon>
        <taxon>Bacillales</taxon>
        <taxon>Paenibacillaceae</taxon>
        <taxon>Paenibacillus</taxon>
    </lineage>
</organism>
<dbReference type="RefSeq" id="WP_249862356.1">
    <property type="nucleotide sequence ID" value="NZ_CP027059.1"/>
</dbReference>
<protein>
    <recommendedName>
        <fullName evidence="4">Multi antimicrobial extrusion protein MatE</fullName>
    </recommendedName>
</protein>
<reference evidence="2" key="1">
    <citation type="submission" date="2018-02" db="EMBL/GenBank/DDBJ databases">
        <authorList>
            <person name="Kim S.-K."/>
            <person name="Jung H.-I."/>
            <person name="Lee S.-W."/>
        </authorList>
    </citation>
    <scope>NUCLEOTIDE SEQUENCE</scope>
    <source>
        <strain evidence="2">SK3146</strain>
    </source>
</reference>
<evidence type="ECO:0000313" key="3">
    <source>
        <dbReference type="Proteomes" id="UP001057134"/>
    </source>
</evidence>
<feature type="transmembrane region" description="Helical" evidence="1">
    <location>
        <begin position="171"/>
        <end position="192"/>
    </location>
</feature>
<name>A0ABY4RXB9_9BACL</name>
<evidence type="ECO:0000256" key="1">
    <source>
        <dbReference type="SAM" id="Phobius"/>
    </source>
</evidence>
<keyword evidence="1" id="KW-0472">Membrane</keyword>
<feature type="transmembrane region" description="Helical" evidence="1">
    <location>
        <begin position="100"/>
        <end position="119"/>
    </location>
</feature>
<sequence>MEISKAPPQAGLKIHQLQPLPFRKLLAFFVPLGASASLVMISHVIINGTLARSAHPELLIASYTIAMSLMDVIERPAILLRQTCSALVRDRVSFRAMSSIAVYLLLCSFIIGSAIGYTPLGPWVFLHGFGAAAEQVPEIVDIFRLLNIVIIFSGVRCLFHGIIIYNLRTKWLTIGMGIRLIGMFMAAAYFVATDKVSSGAVGAWIFLLGMAIECLISVLEGRSLLKRVIPEKLEGHPIADKGPIFRFYRPLMYSSFLAVLIDPAINAFLGKTGRMELAIASFAIAVNLAHLMQSFFSYMHQIVLNFYNVNARRVYQFAWMMNLCPALLISVLAYTPAGPWFLEQVMGVRAGTELMSESLRALRFFMIMNLVFPWLDYCNGIVMLKGQTRCMVWSQAANVLVTLLALLLLVWKVPGWGGSVGALAQSLGLAGEFAVVLYVLRFSRE</sequence>
<proteinExistence type="predicted"/>
<keyword evidence="1" id="KW-0812">Transmembrane</keyword>
<keyword evidence="3" id="KW-1185">Reference proteome</keyword>
<feature type="transmembrane region" description="Helical" evidence="1">
    <location>
        <begin position="139"/>
        <end position="159"/>
    </location>
</feature>
<dbReference type="EMBL" id="CP027059">
    <property type="protein sequence ID" value="UQZ86853.1"/>
    <property type="molecule type" value="Genomic_DNA"/>
</dbReference>
<evidence type="ECO:0008006" key="4">
    <source>
        <dbReference type="Google" id="ProtNLM"/>
    </source>
</evidence>
<reference evidence="2" key="2">
    <citation type="journal article" date="2021" name="J Anim Sci Technol">
        <title>Complete genome sequence of Paenibacillus konkukensis sp. nov. SK3146 as a potential probiotic strain.</title>
        <authorList>
            <person name="Jung H.I."/>
            <person name="Park S."/>
            <person name="Niu K.M."/>
            <person name="Lee S.W."/>
            <person name="Kothari D."/>
            <person name="Yi K.J."/>
            <person name="Kim S.K."/>
        </authorList>
    </citation>
    <scope>NUCLEOTIDE SEQUENCE</scope>
    <source>
        <strain evidence="2">SK3146</strain>
    </source>
</reference>
<feature type="transmembrane region" description="Helical" evidence="1">
    <location>
        <begin position="251"/>
        <end position="269"/>
    </location>
</feature>
<feature type="transmembrane region" description="Helical" evidence="1">
    <location>
        <begin position="317"/>
        <end position="342"/>
    </location>
</feature>
<feature type="transmembrane region" description="Helical" evidence="1">
    <location>
        <begin position="396"/>
        <end position="414"/>
    </location>
</feature>
<accession>A0ABY4RXB9</accession>
<keyword evidence="1" id="KW-1133">Transmembrane helix</keyword>